<comment type="caution">
    <text evidence="8">The sequence shown here is derived from an EMBL/GenBank/DDBJ whole genome shotgun (WGS) entry which is preliminary data.</text>
</comment>
<keyword evidence="5 6" id="KW-0472">Membrane</keyword>
<evidence type="ECO:0000256" key="2">
    <source>
        <dbReference type="ARBA" id="ARBA00022692"/>
    </source>
</evidence>
<dbReference type="Pfam" id="PF05140">
    <property type="entry name" value="ResB"/>
    <property type="match status" value="1"/>
</dbReference>
<organism evidence="8 9">
    <name type="scientific">Lysinibacter cavernae</name>
    <dbReference type="NCBI Taxonomy" id="1640652"/>
    <lineage>
        <taxon>Bacteria</taxon>
        <taxon>Bacillati</taxon>
        <taxon>Actinomycetota</taxon>
        <taxon>Actinomycetes</taxon>
        <taxon>Micrococcales</taxon>
        <taxon>Microbacteriaceae</taxon>
        <taxon>Lysinibacter</taxon>
    </lineage>
</organism>
<dbReference type="PANTHER" id="PTHR31566:SF0">
    <property type="entry name" value="CYTOCHROME C BIOGENESIS PROTEIN CCS1, CHLOROPLASTIC"/>
    <property type="match status" value="1"/>
</dbReference>
<dbReference type="AlphaFoldDB" id="A0A7X5R1V4"/>
<feature type="transmembrane region" description="Helical" evidence="6">
    <location>
        <begin position="39"/>
        <end position="57"/>
    </location>
</feature>
<dbReference type="RefSeq" id="WP_167150508.1">
    <property type="nucleotide sequence ID" value="NZ_JAAMOX010000002.1"/>
</dbReference>
<feature type="domain" description="ResB-like" evidence="7">
    <location>
        <begin position="37"/>
        <end position="528"/>
    </location>
</feature>
<evidence type="ECO:0000256" key="3">
    <source>
        <dbReference type="ARBA" id="ARBA00022748"/>
    </source>
</evidence>
<sequence length="541" mass="59262">MSRPSDHYDSKASAEKGPVGLGITGYLRWFWRQLTSMRVAILLLLLLAVAAIPGSILPQRSSDPNGVVQYKAENPDAFKILDAFPFQAFDVYTSIWFSSIYLLLFISLIGCVLPRTKHHWDAMRSRPPRTPARMKRMAGYHETLLQNPDANSEEIAAVAEKSIESARRILKKQRYRTEIYRKGSEISVSAERGYLRETGNLIFHSALVGVLIAVGLGGGYGYQGQKLLVEGEAAVNALIDYDSFNPGRFFDDASLDPFGIRLDSLEVDYVSPDDGNLAALGQAKDFTANVTVLDSDGTERQDTVKVNHPLRLHGTNVYLLGNGYAPKLTVHNAAGEEVFSESVPFMPQDANLTSLGIIKVPYGLGEQIGMIGFFYPTQVEGDSGAYFSNYPDLVNPVLTLDVHEGDLGINDGNPTSVYALNTDDMTKLTGRGTDSPSLELRIGDTVDLPNGMGTVTLEAVPRFVSFDLHSNPGQTWVLFFAILATLGLLSSLFIPRRRVWVKAVPTDDGLRLEYAALARGDDPTLDAAIAALVEQHTKTIE</sequence>
<reference evidence="8 9" key="1">
    <citation type="submission" date="2020-02" db="EMBL/GenBank/DDBJ databases">
        <title>Sequencing the genomes of 1000 actinobacteria strains.</title>
        <authorList>
            <person name="Klenk H.-P."/>
        </authorList>
    </citation>
    <scope>NUCLEOTIDE SEQUENCE [LARGE SCALE GENOMIC DNA]</scope>
    <source>
        <strain evidence="8 9">DSM 27960</strain>
    </source>
</reference>
<evidence type="ECO:0000313" key="8">
    <source>
        <dbReference type="EMBL" id="NIH54088.1"/>
    </source>
</evidence>
<gene>
    <name evidence="8" type="ORF">FHX76_001984</name>
</gene>
<evidence type="ECO:0000256" key="1">
    <source>
        <dbReference type="ARBA" id="ARBA00004141"/>
    </source>
</evidence>
<dbReference type="EMBL" id="JAAMOX010000002">
    <property type="protein sequence ID" value="NIH54088.1"/>
    <property type="molecule type" value="Genomic_DNA"/>
</dbReference>
<dbReference type="InterPro" id="IPR023494">
    <property type="entry name" value="Cyt_c_bgen_Ccs1/CcsB/ResB"/>
</dbReference>
<dbReference type="GO" id="GO:0017004">
    <property type="term" value="P:cytochrome complex assembly"/>
    <property type="evidence" value="ECO:0007669"/>
    <property type="project" value="UniProtKB-KW"/>
</dbReference>
<dbReference type="Proteomes" id="UP000541033">
    <property type="component" value="Unassembled WGS sequence"/>
</dbReference>
<keyword evidence="3" id="KW-0201">Cytochrome c-type biogenesis</keyword>
<feature type="transmembrane region" description="Helical" evidence="6">
    <location>
        <begin position="201"/>
        <end position="222"/>
    </location>
</feature>
<name>A0A7X5R1V4_9MICO</name>
<keyword evidence="2 6" id="KW-0812">Transmembrane</keyword>
<evidence type="ECO:0000256" key="4">
    <source>
        <dbReference type="ARBA" id="ARBA00022989"/>
    </source>
</evidence>
<comment type="subcellular location">
    <subcellularLocation>
        <location evidence="1">Membrane</location>
        <topology evidence="1">Multi-pass membrane protein</topology>
    </subcellularLocation>
</comment>
<proteinExistence type="predicted"/>
<evidence type="ECO:0000313" key="9">
    <source>
        <dbReference type="Proteomes" id="UP000541033"/>
    </source>
</evidence>
<feature type="transmembrane region" description="Helical" evidence="6">
    <location>
        <begin position="95"/>
        <end position="114"/>
    </location>
</feature>
<accession>A0A7X5R1V4</accession>
<keyword evidence="4 6" id="KW-1133">Transmembrane helix</keyword>
<keyword evidence="9" id="KW-1185">Reference proteome</keyword>
<protein>
    <submittedName>
        <fullName evidence="8">Cytochrome c biogenesis protein</fullName>
    </submittedName>
</protein>
<evidence type="ECO:0000256" key="5">
    <source>
        <dbReference type="ARBA" id="ARBA00023136"/>
    </source>
</evidence>
<dbReference type="GO" id="GO:0016020">
    <property type="term" value="C:membrane"/>
    <property type="evidence" value="ECO:0007669"/>
    <property type="project" value="UniProtKB-SubCell"/>
</dbReference>
<feature type="transmembrane region" description="Helical" evidence="6">
    <location>
        <begin position="476"/>
        <end position="494"/>
    </location>
</feature>
<dbReference type="PANTHER" id="PTHR31566">
    <property type="entry name" value="CYTOCHROME C BIOGENESIS PROTEIN CCS1, CHLOROPLASTIC"/>
    <property type="match status" value="1"/>
</dbReference>
<evidence type="ECO:0000259" key="7">
    <source>
        <dbReference type="Pfam" id="PF05140"/>
    </source>
</evidence>
<dbReference type="InterPro" id="IPR007816">
    <property type="entry name" value="ResB-like_domain"/>
</dbReference>
<evidence type="ECO:0000256" key="6">
    <source>
        <dbReference type="SAM" id="Phobius"/>
    </source>
</evidence>